<reference evidence="1 2" key="1">
    <citation type="submission" date="2015-09" db="EMBL/GenBank/DDBJ databases">
        <title>Bacillus cereus food isolates.</title>
        <authorList>
            <person name="Boekhorst J."/>
        </authorList>
    </citation>
    <scope>NUCLEOTIDE SEQUENCE [LARGE SCALE GENOMIC DNA]</scope>
    <source>
        <strain evidence="1 2">B4088</strain>
    </source>
</reference>
<dbReference type="AlphaFoldDB" id="A0A164PW03"/>
<evidence type="ECO:0000313" key="1">
    <source>
        <dbReference type="EMBL" id="KZD68689.1"/>
    </source>
</evidence>
<name>A0A164PW03_BACCE</name>
<organism evidence="1 2">
    <name type="scientific">Bacillus cereus</name>
    <dbReference type="NCBI Taxonomy" id="1396"/>
    <lineage>
        <taxon>Bacteria</taxon>
        <taxon>Bacillati</taxon>
        <taxon>Bacillota</taxon>
        <taxon>Bacilli</taxon>
        <taxon>Bacillales</taxon>
        <taxon>Bacillaceae</taxon>
        <taxon>Bacillus</taxon>
        <taxon>Bacillus cereus group</taxon>
    </lineage>
</organism>
<gene>
    <name evidence="1" type="ORF">B4088_1642</name>
</gene>
<dbReference type="Proteomes" id="UP000076482">
    <property type="component" value="Unassembled WGS sequence"/>
</dbReference>
<sequence length="250" mass="29673">MRTRSFWKEESCEGSSFYMLGGKGRMMDVYFYDWAKKRPKKHYNRLHEMRIFELIFSKELSRVNLGLGTVEHIDIYCLANPNKDISYELHETLGEICIFVPYDYMQFLNLESVEEKYKHFCELVYLYVVPAIEKYSNLSLETIKEYVNEALQEIEKENYEIVFLVDKTPKKSPSRKKTAILKGIHRSEGFQLMCEVYNDKGLRVVNKLLVEEVGNEVVYSRFLGKLKWENEHLIVVKSKTSSWMEEVHVE</sequence>
<comment type="caution">
    <text evidence="1">The sequence shown here is derived from an EMBL/GenBank/DDBJ whole genome shotgun (WGS) entry which is preliminary data.</text>
</comment>
<proteinExistence type="predicted"/>
<dbReference type="PATRIC" id="fig|1396.535.peg.3873"/>
<evidence type="ECO:0000313" key="2">
    <source>
        <dbReference type="Proteomes" id="UP000076482"/>
    </source>
</evidence>
<accession>A0A164PW03</accession>
<dbReference type="EMBL" id="LJKE01000035">
    <property type="protein sequence ID" value="KZD68689.1"/>
    <property type="molecule type" value="Genomic_DNA"/>
</dbReference>
<protein>
    <submittedName>
        <fullName evidence="1">Uncharacterized protein</fullName>
    </submittedName>
</protein>